<gene>
    <name evidence="1" type="ORF">LCGC14_2588830</name>
</gene>
<dbReference type="EMBL" id="LAZR01043405">
    <property type="protein sequence ID" value="KKL07156.1"/>
    <property type="molecule type" value="Genomic_DNA"/>
</dbReference>
<protein>
    <submittedName>
        <fullName evidence="1">Uncharacterized protein</fullName>
    </submittedName>
</protein>
<name>A0A0F9CNB5_9ZZZZ</name>
<accession>A0A0F9CNB5</accession>
<evidence type="ECO:0000313" key="1">
    <source>
        <dbReference type="EMBL" id="KKL07156.1"/>
    </source>
</evidence>
<feature type="non-terminal residue" evidence="1">
    <location>
        <position position="20"/>
    </location>
</feature>
<dbReference type="AlphaFoldDB" id="A0A0F9CNB5"/>
<organism evidence="1">
    <name type="scientific">marine sediment metagenome</name>
    <dbReference type="NCBI Taxonomy" id="412755"/>
    <lineage>
        <taxon>unclassified sequences</taxon>
        <taxon>metagenomes</taxon>
        <taxon>ecological metagenomes</taxon>
    </lineage>
</organism>
<reference evidence="1" key="1">
    <citation type="journal article" date="2015" name="Nature">
        <title>Complex archaea that bridge the gap between prokaryotes and eukaryotes.</title>
        <authorList>
            <person name="Spang A."/>
            <person name="Saw J.H."/>
            <person name="Jorgensen S.L."/>
            <person name="Zaremba-Niedzwiedzka K."/>
            <person name="Martijn J."/>
            <person name="Lind A.E."/>
            <person name="van Eijk R."/>
            <person name="Schleper C."/>
            <person name="Guy L."/>
            <person name="Ettema T.J."/>
        </authorList>
    </citation>
    <scope>NUCLEOTIDE SEQUENCE</scope>
</reference>
<comment type="caution">
    <text evidence="1">The sequence shown here is derived from an EMBL/GenBank/DDBJ whole genome shotgun (WGS) entry which is preliminary data.</text>
</comment>
<sequence>MVQEDQALARKVAAMERRIK</sequence>
<proteinExistence type="predicted"/>